<name>A0ABP0KZX2_9DINO</name>
<gene>
    <name evidence="3" type="ORF">SCF082_LOCUS20082</name>
</gene>
<proteinExistence type="predicted"/>
<dbReference type="Pfam" id="PF00075">
    <property type="entry name" value="RNase_H"/>
    <property type="match status" value="1"/>
</dbReference>
<keyword evidence="3" id="KW-0808">Transferase</keyword>
<evidence type="ECO:0000313" key="4">
    <source>
        <dbReference type="Proteomes" id="UP001642464"/>
    </source>
</evidence>
<sequence>MLDPGLARDYLAESEEIVCAAIQNFLSLEAFEEVLVLTAIDRHWVALHFEWDEHSLFCTVADARDGEIHTDLQDFAAGFQTAIGVEKLEIRKHQGLIQRRDSACGALALFHSSQLLALCDQVRYETAHDWFVNLRWRTNKPFRAAGSDAALLKQWLISILPQKGVPEAKVEERAEMAIQQIPLVQLSKVKESNNPWRLMKSLTDSKGKPFRWVLPHELQHHIDAQAKARFSVAGKKKPKEDSAAVSSRTCPNIDARTLTLQTDLFVDQQKHSAPQISIDQVKTDARGLAIRGPADAKAWLQHGKSLSMDALALLTTSDIPGELQGCLPHSEVRFACTLSSGEPVLLTGSLLQLGDDHVTKRSLDKAPIVHTTPTSTFKVHLFRDAWSGDWDEAVARPVHQIQQWCPILQVCPGKACGHHCPKWHRDVDGTTESPILDVWGWFWQKKEGGKAKAREAQLFTILMRVPRELSLGLQQLSGPHGLFFEPRSDSGREAHEKFRVAAEMLSPCSLVVRPVVRLRGWLISWLRSLQPKRQDVDTMIASMHTKKKLNEGKKEGEVVADPWQVHGDPWGGWTPSSAAVPVAVDILELRKQGDLFNNSWFKEAATPGPQVLEFSEDDELLCIGVGNPDGLASRVDSAEFFLQPQLWKVLQLLGLCFMVFARSQTHAKAAEKTEEMLQALWRHHGWREAEELLSDQFGMEIVPTCKGSATQDQIWLSPELASVLKRVEVCDAYFPTHSAVAAFFDFRQLKTHLHEWPMPAFIPWSQIDLDTWHSACEKGADWQWGSNLTSEFGKWCGRFESSLDGHGHFPGGHALPRACKGRGCRLDTVGRRRQLRFLQPSRHGECTMSDEMLGHRVQQWFRQLRRFQSMVHAVRAGKLTEGALLYRAQLWGKSRRAEGFEAGFLAWWEVREVKLAFCPAIFSDIVPSLEAAEAYFADFEANYRRFEHFQMAQLEVLEVDTELTIEEVNARAQVKLSRAPDSSQTQTIDGERIHFEAVSDSWFEVKGDTLLFPGQKVVETAFVWDEEDIAHQLMVEWGARWQRHDSVADDRWSRVINFAKAFMPKLRIELEPISLSQWRLALKGFKSGSARGPDAWAREDLMHMSEKHQRELLELFRLIEDAGIWPQQMATAIVVLLKKHTEDRLIGEFRPISLFSRLYRVWASIRTKQVLHQIEPHVEAQCFGFLPKRSALQYFFIIQTAIELSLQSGESLQGFVADIVKAFNFIPRDPVYELARVVGVPDRLLKPWSSMHAQLDRRFRVRCFTSPATRSVTGTPEGDPLSCLGMVLCDMHWHCYMTRYLPAIHCISYADNLTLLSTALPQLVQGTQIFQCWLDAFDLQLDAKKSYTWSTWPENRTQLQTYGFSVKHGARDLGAQMQYGLRRQVASRDDRLRSVESFWQVLARSSISIEHKLKGIKQVLWPRALHASSSVLVPDGALKTLRTGAMRALRASRAGASPLVRLGFLHDPFADPDCFQWWQVLLDIRQAVRKLTGIHVAGNRFLEQYDGKDSPGPFGKLLMLGARLHWHLQYNFAVTTISGLQFHLVDIGEAELQIIFLDAWRSAQSRIIAKRPDFAGLEGVNFAITTDNAWIQNRKQVALLYTCMDGTFFTERARSHFDTTRSGRCRYCEGPDTWEHRLRWCPHHSHIRLRYRSLRRQWHALPNCLTTHGICPRVPAQHDFWRALQKIPDGTEVFERLDFPDANLFVDDSRLHSSKPEEALAAWAVTTTDFVVSTSPLGGLRQTISRAELTAFLSAVRCAGRLRREIHVWTDSQYVHDGFQGMVQGLDWEDTENSDLWGQVFESWEGLDCPLVVHKIWSHLSDDFSEEPFTDFWIAGNALADLAAMTTNTERSSDFMALHKLLCGQLASFSRVTRDAKSFILEIAEAHETFSAEDALESLTLNELSGHRVTNSNSFVFQPLDLIASSCQLQHSQIADIFGREFVLSAFDWLVGCEGLSDGTSMVSFLELFIGWRLATDHYIPVEDPVSRRLGLEVPRGSVVLTHCNVVKKMPGVLVCWPSRLAAKVDDVLRAKFHRSPLRSNVDLAVSWEVQADSEVRMWFDGAR</sequence>
<feature type="domain" description="RNase H type-1" evidence="2">
    <location>
        <begin position="1698"/>
        <end position="1849"/>
    </location>
</feature>
<keyword evidence="3" id="KW-0548">Nucleotidyltransferase</keyword>
<dbReference type="PROSITE" id="PS50878">
    <property type="entry name" value="RT_POL"/>
    <property type="match status" value="1"/>
</dbReference>
<evidence type="ECO:0000313" key="3">
    <source>
        <dbReference type="EMBL" id="CAK9032457.1"/>
    </source>
</evidence>
<dbReference type="InterPro" id="IPR000477">
    <property type="entry name" value="RT_dom"/>
</dbReference>
<dbReference type="Pfam" id="PF00078">
    <property type="entry name" value="RVT_1"/>
    <property type="match status" value="1"/>
</dbReference>
<protein>
    <submittedName>
        <fullName evidence="3">LINE-1 reverse transcriptase homolog</fullName>
    </submittedName>
</protein>
<dbReference type="InterPro" id="IPR002156">
    <property type="entry name" value="RNaseH_domain"/>
</dbReference>
<dbReference type="SUPFAM" id="SSF56672">
    <property type="entry name" value="DNA/RNA polymerases"/>
    <property type="match status" value="1"/>
</dbReference>
<feature type="domain" description="Reverse transcriptase" evidence="1">
    <location>
        <begin position="1118"/>
        <end position="1366"/>
    </location>
</feature>
<organism evidence="3 4">
    <name type="scientific">Durusdinium trenchii</name>
    <dbReference type="NCBI Taxonomy" id="1381693"/>
    <lineage>
        <taxon>Eukaryota</taxon>
        <taxon>Sar</taxon>
        <taxon>Alveolata</taxon>
        <taxon>Dinophyceae</taxon>
        <taxon>Suessiales</taxon>
        <taxon>Symbiodiniaceae</taxon>
        <taxon>Durusdinium</taxon>
    </lineage>
</organism>
<evidence type="ECO:0000259" key="1">
    <source>
        <dbReference type="PROSITE" id="PS50878"/>
    </source>
</evidence>
<dbReference type="PANTHER" id="PTHR19446">
    <property type="entry name" value="REVERSE TRANSCRIPTASES"/>
    <property type="match status" value="1"/>
</dbReference>
<comment type="caution">
    <text evidence="3">The sequence shown here is derived from an EMBL/GenBank/DDBJ whole genome shotgun (WGS) entry which is preliminary data.</text>
</comment>
<dbReference type="InterPro" id="IPR012337">
    <property type="entry name" value="RNaseH-like_sf"/>
</dbReference>
<dbReference type="Gene3D" id="3.30.420.10">
    <property type="entry name" value="Ribonuclease H-like superfamily/Ribonuclease H"/>
    <property type="match status" value="1"/>
</dbReference>
<dbReference type="InterPro" id="IPR043502">
    <property type="entry name" value="DNA/RNA_pol_sf"/>
</dbReference>
<keyword evidence="3" id="KW-0695">RNA-directed DNA polymerase</keyword>
<dbReference type="EMBL" id="CAXAMM010013891">
    <property type="protein sequence ID" value="CAK9032457.1"/>
    <property type="molecule type" value="Genomic_DNA"/>
</dbReference>
<dbReference type="InterPro" id="IPR036397">
    <property type="entry name" value="RNaseH_sf"/>
</dbReference>
<dbReference type="GO" id="GO:0003964">
    <property type="term" value="F:RNA-directed DNA polymerase activity"/>
    <property type="evidence" value="ECO:0007669"/>
    <property type="project" value="UniProtKB-KW"/>
</dbReference>
<keyword evidence="4" id="KW-1185">Reference proteome</keyword>
<dbReference type="Proteomes" id="UP001642464">
    <property type="component" value="Unassembled WGS sequence"/>
</dbReference>
<accession>A0ABP0KZX2</accession>
<dbReference type="SUPFAM" id="SSF53098">
    <property type="entry name" value="Ribonuclease H-like"/>
    <property type="match status" value="1"/>
</dbReference>
<evidence type="ECO:0000259" key="2">
    <source>
        <dbReference type="PROSITE" id="PS50879"/>
    </source>
</evidence>
<dbReference type="PROSITE" id="PS50879">
    <property type="entry name" value="RNASE_H_1"/>
    <property type="match status" value="1"/>
</dbReference>
<reference evidence="3 4" key="1">
    <citation type="submission" date="2024-02" db="EMBL/GenBank/DDBJ databases">
        <authorList>
            <person name="Chen Y."/>
            <person name="Shah S."/>
            <person name="Dougan E. K."/>
            <person name="Thang M."/>
            <person name="Chan C."/>
        </authorList>
    </citation>
    <scope>NUCLEOTIDE SEQUENCE [LARGE SCALE GENOMIC DNA]</scope>
</reference>